<protein>
    <submittedName>
        <fullName evidence="1">(salmon louse) hypothetical protein</fullName>
    </submittedName>
</protein>
<dbReference type="EMBL" id="HG994590">
    <property type="protein sequence ID" value="CAF2807094.1"/>
    <property type="molecule type" value="Genomic_DNA"/>
</dbReference>
<sequence>MIGFLGTEVRRMIINRINTAGMFGISADTTPDLSCYDQITVLARYVKDMTPYERLLALKHVKSKTWEDIYYFSNIEQPTGINNIVSQSYDFAASMSGQYNINCKN</sequence>
<accession>A0A7R8CJL5</accession>
<reference evidence="1" key="1">
    <citation type="submission" date="2021-02" db="EMBL/GenBank/DDBJ databases">
        <authorList>
            <person name="Bekaert M."/>
        </authorList>
    </citation>
    <scope>NUCLEOTIDE SEQUENCE</scope>
    <source>
        <strain evidence="1">IoA-00</strain>
    </source>
</reference>
<evidence type="ECO:0000313" key="1">
    <source>
        <dbReference type="EMBL" id="CAF2807094.1"/>
    </source>
</evidence>
<evidence type="ECO:0000313" key="2">
    <source>
        <dbReference type="Proteomes" id="UP000675881"/>
    </source>
</evidence>
<keyword evidence="2" id="KW-1185">Reference proteome</keyword>
<gene>
    <name evidence="1" type="ORF">LSAA_3037</name>
</gene>
<dbReference type="AlphaFoldDB" id="A0A7R8CJL5"/>
<dbReference type="PANTHER" id="PTHR45749">
    <property type="match status" value="1"/>
</dbReference>
<dbReference type="Proteomes" id="UP000675881">
    <property type="component" value="Chromosome 11"/>
</dbReference>
<name>A0A7R8CJL5_LEPSM</name>
<dbReference type="PANTHER" id="PTHR45749:SF23">
    <property type="entry name" value="ZINC FINGER MYM-TYPE PROTEIN 1-LIKE"/>
    <property type="match status" value="1"/>
</dbReference>
<organism evidence="1 2">
    <name type="scientific">Lepeophtheirus salmonis</name>
    <name type="common">Salmon louse</name>
    <name type="synonym">Caligus salmonis</name>
    <dbReference type="NCBI Taxonomy" id="72036"/>
    <lineage>
        <taxon>Eukaryota</taxon>
        <taxon>Metazoa</taxon>
        <taxon>Ecdysozoa</taxon>
        <taxon>Arthropoda</taxon>
        <taxon>Crustacea</taxon>
        <taxon>Multicrustacea</taxon>
        <taxon>Hexanauplia</taxon>
        <taxon>Copepoda</taxon>
        <taxon>Siphonostomatoida</taxon>
        <taxon>Caligidae</taxon>
        <taxon>Lepeophtheirus</taxon>
    </lineage>
</organism>
<proteinExistence type="predicted"/>